<comment type="function">
    <text evidence="16">Catalyzes cross-linking of the peptidoglycan cell wall at the division septum.</text>
</comment>
<keyword evidence="6 16" id="KW-0645">Protease</keyword>
<evidence type="ECO:0000256" key="9">
    <source>
        <dbReference type="ARBA" id="ARBA00022960"/>
    </source>
</evidence>
<keyword evidence="2 16" id="KW-1003">Cell membrane</keyword>
<dbReference type="Gene3D" id="3.30.450.330">
    <property type="match status" value="1"/>
</dbReference>
<keyword evidence="4 16" id="KW-0132">Cell division</keyword>
<dbReference type="HAMAP" id="MF_02080">
    <property type="entry name" value="FtsI_transpept"/>
    <property type="match status" value="1"/>
</dbReference>
<dbReference type="Gene3D" id="3.40.710.10">
    <property type="entry name" value="DD-peptidase/beta-lactamase superfamily"/>
    <property type="match status" value="1"/>
</dbReference>
<evidence type="ECO:0000256" key="10">
    <source>
        <dbReference type="ARBA" id="ARBA00022984"/>
    </source>
</evidence>
<keyword evidence="11 16" id="KW-1133">Transmembrane helix</keyword>
<feature type="transmembrane region" description="Helical" evidence="16">
    <location>
        <begin position="26"/>
        <end position="48"/>
    </location>
</feature>
<dbReference type="InterPro" id="IPR037532">
    <property type="entry name" value="FtsI_transpept"/>
</dbReference>
<evidence type="ECO:0000256" key="4">
    <source>
        <dbReference type="ARBA" id="ARBA00022618"/>
    </source>
</evidence>
<dbReference type="PANTHER" id="PTHR30627:SF1">
    <property type="entry name" value="PEPTIDOGLYCAN D,D-TRANSPEPTIDASE FTSI"/>
    <property type="match status" value="1"/>
</dbReference>
<feature type="domain" description="Penicillin-binding protein dimerisation" evidence="18">
    <location>
        <begin position="74"/>
        <end position="248"/>
    </location>
</feature>
<dbReference type="Pfam" id="PF03717">
    <property type="entry name" value="PBP_dimer"/>
    <property type="match status" value="1"/>
</dbReference>
<keyword evidence="14 16" id="KW-0131">Cell cycle</keyword>
<evidence type="ECO:0000256" key="1">
    <source>
        <dbReference type="ARBA" id="ARBA00004370"/>
    </source>
</evidence>
<dbReference type="SUPFAM" id="SSF56601">
    <property type="entry name" value="beta-lactamase/transpeptidase-like"/>
    <property type="match status" value="1"/>
</dbReference>
<keyword evidence="13 16" id="KW-0717">Septation</keyword>
<evidence type="ECO:0000256" key="5">
    <source>
        <dbReference type="ARBA" id="ARBA00022645"/>
    </source>
</evidence>
<feature type="domain" description="Penicillin-binding protein transpeptidase" evidence="17">
    <location>
        <begin position="289"/>
        <end position="585"/>
    </location>
</feature>
<evidence type="ECO:0000256" key="16">
    <source>
        <dbReference type="HAMAP-Rule" id="MF_02080"/>
    </source>
</evidence>
<name>A0ABQ6DXF7_9GAMM</name>
<dbReference type="EMBL" id="BSPQ01000002">
    <property type="protein sequence ID" value="GLS89827.1"/>
    <property type="molecule type" value="Genomic_DNA"/>
</dbReference>
<evidence type="ECO:0000256" key="7">
    <source>
        <dbReference type="ARBA" id="ARBA00022692"/>
    </source>
</evidence>
<keyword evidence="7 16" id="KW-0812">Transmembrane</keyword>
<keyword evidence="15 16" id="KW-0961">Cell wall biogenesis/degradation</keyword>
<dbReference type="InterPro" id="IPR005311">
    <property type="entry name" value="PBP_dimer"/>
</dbReference>
<keyword evidence="5 16" id="KW-0121">Carboxypeptidase</keyword>
<keyword evidence="10 16" id="KW-0573">Peptidoglycan synthesis</keyword>
<dbReference type="Proteomes" id="UP001157353">
    <property type="component" value="Unassembled WGS sequence"/>
</dbReference>
<organism evidence="19 20">
    <name type="scientific">Psychromonas marina</name>
    <dbReference type="NCBI Taxonomy" id="88364"/>
    <lineage>
        <taxon>Bacteria</taxon>
        <taxon>Pseudomonadati</taxon>
        <taxon>Pseudomonadota</taxon>
        <taxon>Gammaproteobacteria</taxon>
        <taxon>Alteromonadales</taxon>
        <taxon>Psychromonadaceae</taxon>
        <taxon>Psychromonas</taxon>
    </lineage>
</organism>
<feature type="active site" description="Acyl-ester intermediate" evidence="16">
    <location>
        <position position="336"/>
    </location>
</feature>
<evidence type="ECO:0000256" key="3">
    <source>
        <dbReference type="ARBA" id="ARBA00022519"/>
    </source>
</evidence>
<keyword evidence="8 16" id="KW-0378">Hydrolase</keyword>
<evidence type="ECO:0000256" key="2">
    <source>
        <dbReference type="ARBA" id="ARBA00022475"/>
    </source>
</evidence>
<dbReference type="SUPFAM" id="SSF56519">
    <property type="entry name" value="Penicillin binding protein dimerisation domain"/>
    <property type="match status" value="1"/>
</dbReference>
<evidence type="ECO:0000256" key="13">
    <source>
        <dbReference type="ARBA" id="ARBA00023210"/>
    </source>
</evidence>
<dbReference type="InterPro" id="IPR050515">
    <property type="entry name" value="Beta-lactam/transpept"/>
</dbReference>
<dbReference type="InterPro" id="IPR001460">
    <property type="entry name" value="PCN-bd_Tpept"/>
</dbReference>
<keyword evidence="12 16" id="KW-0472">Membrane</keyword>
<dbReference type="Gene3D" id="3.90.1310.10">
    <property type="entry name" value="Penicillin-binding protein 2a (Domain 2)"/>
    <property type="match status" value="1"/>
</dbReference>
<accession>A0ABQ6DXF7</accession>
<evidence type="ECO:0000259" key="17">
    <source>
        <dbReference type="Pfam" id="PF00905"/>
    </source>
</evidence>
<evidence type="ECO:0000256" key="15">
    <source>
        <dbReference type="ARBA" id="ARBA00023316"/>
    </source>
</evidence>
<keyword evidence="9 16" id="KW-0133">Cell shape</keyword>
<dbReference type="InterPro" id="IPR012338">
    <property type="entry name" value="Beta-lactam/transpept-like"/>
</dbReference>
<reference evidence="20" key="1">
    <citation type="journal article" date="2019" name="Int. J. Syst. Evol. Microbiol.">
        <title>The Global Catalogue of Microorganisms (GCM) 10K type strain sequencing project: providing services to taxonomists for standard genome sequencing and annotation.</title>
        <authorList>
            <consortium name="The Broad Institute Genomics Platform"/>
            <consortium name="The Broad Institute Genome Sequencing Center for Infectious Disease"/>
            <person name="Wu L."/>
            <person name="Ma J."/>
        </authorList>
    </citation>
    <scope>NUCLEOTIDE SEQUENCE [LARGE SCALE GENOMIC DNA]</scope>
    <source>
        <strain evidence="20">NBRC 103166</strain>
    </source>
</reference>
<dbReference type="InterPro" id="IPR036138">
    <property type="entry name" value="PBP_dimer_sf"/>
</dbReference>
<sequence>MKRIQTKKRKAKQAQPRKVYHAFSSWRFVFVSIVVGIIALLLITRLAYIQVIEPEYLTQEADKRSLRVTQSVTHRGNISDRHGEELAISVPAYAIWVDPKTVKESYAFNDQQWQESAVENTRTGKTRYTKKKFFESKKWPALAEVLDVKMEDLVRIIERPNARFVYLKRQVNAPIVDYIKQLKLAGISNQLESHRFYPTGEINANIIGLTDLDAQGIEGIEKTYNNFLQGQTGKNRVRKDRLGNVIDHIEVVKEKKAAGNLQLSIDQRIQAVAYSQLKRAVKIHQATSGSVVVVDVNTGEIYAMANFPSFNPNDRSQYQPYKLRNRAITDTFEPGSTVKPLVVASALAHKKTDVDEIINTSPGWMNIGGRRVRDGTNLGKIDLAMILKKSSNIGVSKLALRLQPGELQQTFADFGLGNDTGIGLIGESMGRLPLRHRWSDFELATMSFGYGITATTLQIAKAYAILGSGGKQYPLSILKIDNPGEGEQVIPRNIALEVVHMMEGVSEQGGTARKARVEGYRIAGKTGTSRKAEAGGYGDDYVSIFAGIAPATNPKFSIVVMINEPQGDRYYAGDVAAPVFSAVMQSSLLLSHIRPDDENNRYTLLDQLNDAK</sequence>
<comment type="subcellular location">
    <subcellularLocation>
        <location evidence="16">Cell inner membrane</location>
        <topology evidence="16">Single-pass membrane protein</topology>
    </subcellularLocation>
    <subcellularLocation>
        <location evidence="1">Membrane</location>
    </subcellularLocation>
</comment>
<evidence type="ECO:0000313" key="19">
    <source>
        <dbReference type="EMBL" id="GLS89827.1"/>
    </source>
</evidence>
<comment type="similarity">
    <text evidence="16">Belongs to the transpeptidase family. FtsI subfamily.</text>
</comment>
<gene>
    <name evidence="16 19" type="primary">ftsI</name>
    <name evidence="19" type="ORF">GCM10007916_08940</name>
</gene>
<dbReference type="EC" id="3.4.16.4" evidence="16"/>
<dbReference type="Pfam" id="PF00905">
    <property type="entry name" value="Transpeptidase"/>
    <property type="match status" value="1"/>
</dbReference>
<proteinExistence type="inferred from homology"/>
<evidence type="ECO:0000256" key="12">
    <source>
        <dbReference type="ARBA" id="ARBA00023136"/>
    </source>
</evidence>
<keyword evidence="3 16" id="KW-0997">Cell inner membrane</keyword>
<evidence type="ECO:0000256" key="11">
    <source>
        <dbReference type="ARBA" id="ARBA00022989"/>
    </source>
</evidence>
<dbReference type="Gene3D" id="1.10.150.770">
    <property type="match status" value="1"/>
</dbReference>
<keyword evidence="20" id="KW-1185">Reference proteome</keyword>
<evidence type="ECO:0000256" key="14">
    <source>
        <dbReference type="ARBA" id="ARBA00023306"/>
    </source>
</evidence>
<evidence type="ECO:0000313" key="20">
    <source>
        <dbReference type="Proteomes" id="UP001157353"/>
    </source>
</evidence>
<evidence type="ECO:0000256" key="6">
    <source>
        <dbReference type="ARBA" id="ARBA00022670"/>
    </source>
</evidence>
<dbReference type="PANTHER" id="PTHR30627">
    <property type="entry name" value="PEPTIDOGLYCAN D,D-TRANSPEPTIDASE"/>
    <property type="match status" value="1"/>
</dbReference>
<comment type="catalytic activity">
    <reaction evidence="16">
        <text>Preferential cleavage: (Ac)2-L-Lys-D-Ala-|-D-Ala. Also transpeptidation of peptidyl-alanyl moieties that are N-acyl substituents of D-alanine.</text>
        <dbReference type="EC" id="3.4.16.4"/>
    </reaction>
</comment>
<evidence type="ECO:0000256" key="8">
    <source>
        <dbReference type="ARBA" id="ARBA00022801"/>
    </source>
</evidence>
<dbReference type="RefSeq" id="WP_284202953.1">
    <property type="nucleotide sequence ID" value="NZ_BSPQ01000002.1"/>
</dbReference>
<comment type="pathway">
    <text evidence="16">Cell wall biogenesis; peptidoglycan biosynthesis.</text>
</comment>
<evidence type="ECO:0000259" key="18">
    <source>
        <dbReference type="Pfam" id="PF03717"/>
    </source>
</evidence>
<protein>
    <recommendedName>
        <fullName evidence="16">Peptidoglycan D,D-transpeptidase FtsI</fullName>
        <ecNumber evidence="16">3.4.16.4</ecNumber>
    </recommendedName>
    <alternativeName>
        <fullName evidence="16">Penicillin-binding protein 3</fullName>
        <shortName evidence="16">PBP-3</shortName>
    </alternativeName>
</protein>
<comment type="caution">
    <text evidence="19">The sequence shown here is derived from an EMBL/GenBank/DDBJ whole genome shotgun (WGS) entry which is preliminary data.</text>
</comment>